<evidence type="ECO:0000256" key="1">
    <source>
        <dbReference type="SAM" id="MobiDB-lite"/>
    </source>
</evidence>
<feature type="region of interest" description="Disordered" evidence="1">
    <location>
        <begin position="40"/>
        <end position="129"/>
    </location>
</feature>
<dbReference type="Proteomes" id="UP000593571">
    <property type="component" value="Unassembled WGS sequence"/>
</dbReference>
<accession>A0A7J8E8B4</accession>
<evidence type="ECO:0000313" key="2">
    <source>
        <dbReference type="EMBL" id="KAF6431590.1"/>
    </source>
</evidence>
<dbReference type="EMBL" id="JACASE010000010">
    <property type="protein sequence ID" value="KAF6431590.1"/>
    <property type="molecule type" value="Genomic_DNA"/>
</dbReference>
<comment type="caution">
    <text evidence="2">The sequence shown here is derived from an EMBL/GenBank/DDBJ whole genome shotgun (WGS) entry which is preliminary data.</text>
</comment>
<proteinExistence type="predicted"/>
<dbReference type="AlphaFoldDB" id="A0A7J8E8B4"/>
<reference evidence="2 3" key="1">
    <citation type="journal article" date="2020" name="Nature">
        <title>Six reference-quality genomes reveal evolution of bat adaptations.</title>
        <authorList>
            <person name="Jebb D."/>
            <person name="Huang Z."/>
            <person name="Pippel M."/>
            <person name="Hughes G.M."/>
            <person name="Lavrichenko K."/>
            <person name="Devanna P."/>
            <person name="Winkler S."/>
            <person name="Jermiin L.S."/>
            <person name="Skirmuntt E.C."/>
            <person name="Katzourakis A."/>
            <person name="Burkitt-Gray L."/>
            <person name="Ray D.A."/>
            <person name="Sullivan K.A.M."/>
            <person name="Roscito J.G."/>
            <person name="Kirilenko B.M."/>
            <person name="Davalos L.M."/>
            <person name="Corthals A.P."/>
            <person name="Power M.L."/>
            <person name="Jones G."/>
            <person name="Ransome R.D."/>
            <person name="Dechmann D.K.N."/>
            <person name="Locatelli A.G."/>
            <person name="Puechmaille S.J."/>
            <person name="Fedrigo O."/>
            <person name="Jarvis E.D."/>
            <person name="Hiller M."/>
            <person name="Vernes S.C."/>
            <person name="Myers E.W."/>
            <person name="Teeling E.C."/>
        </authorList>
    </citation>
    <scope>NUCLEOTIDE SEQUENCE [LARGE SCALE GENOMIC DNA]</scope>
    <source>
        <strain evidence="2">MRouAeg1</strain>
        <tissue evidence="2">Muscle</tissue>
    </source>
</reference>
<sequence length="169" mass="18176">MQLGAGSGRGPRWWGELGADADSAELGVCDSGLCELSRGRSGFGDGSEITDRWPRALGRKSQPTLPEKRQAGERLPATSAGLECHAPQRDAGPRCRPPPDRVLINVTESPSESRLLADKDSENPGQFGGLRSPFHMFEFGPSRPQTKVLTSFKRLLSLRLPVTGVNSAP</sequence>
<organism evidence="2 3">
    <name type="scientific">Rousettus aegyptiacus</name>
    <name type="common">Egyptian fruit bat</name>
    <name type="synonym">Pteropus aegyptiacus</name>
    <dbReference type="NCBI Taxonomy" id="9407"/>
    <lineage>
        <taxon>Eukaryota</taxon>
        <taxon>Metazoa</taxon>
        <taxon>Chordata</taxon>
        <taxon>Craniata</taxon>
        <taxon>Vertebrata</taxon>
        <taxon>Euteleostomi</taxon>
        <taxon>Mammalia</taxon>
        <taxon>Eutheria</taxon>
        <taxon>Laurasiatheria</taxon>
        <taxon>Chiroptera</taxon>
        <taxon>Yinpterochiroptera</taxon>
        <taxon>Pteropodoidea</taxon>
        <taxon>Pteropodidae</taxon>
        <taxon>Rousettinae</taxon>
        <taxon>Rousettus</taxon>
    </lineage>
</organism>
<name>A0A7J8E8B4_ROUAE</name>
<protein>
    <submittedName>
        <fullName evidence="2">Uncharacterized protein</fullName>
    </submittedName>
</protein>
<keyword evidence="3" id="KW-1185">Reference proteome</keyword>
<evidence type="ECO:0000313" key="3">
    <source>
        <dbReference type="Proteomes" id="UP000593571"/>
    </source>
</evidence>
<gene>
    <name evidence="2" type="ORF">HJG63_008101</name>
</gene>
<feature type="compositionally biased region" description="Basic and acidic residues" evidence="1">
    <location>
        <begin position="86"/>
        <end position="99"/>
    </location>
</feature>